<comment type="caution">
    <text evidence="2">The sequence shown here is derived from an EMBL/GenBank/DDBJ whole genome shotgun (WGS) entry which is preliminary data.</text>
</comment>
<dbReference type="EMBL" id="RWGY01000009">
    <property type="protein sequence ID" value="TVU34647.1"/>
    <property type="molecule type" value="Genomic_DNA"/>
</dbReference>
<reference evidence="2 3" key="1">
    <citation type="journal article" date="2019" name="Sci. Rep.">
        <title>A high-quality genome of Eragrostis curvula grass provides insights into Poaceae evolution and supports new strategies to enhance forage quality.</title>
        <authorList>
            <person name="Carballo J."/>
            <person name="Santos B.A.C.M."/>
            <person name="Zappacosta D."/>
            <person name="Garbus I."/>
            <person name="Selva J.P."/>
            <person name="Gallo C.A."/>
            <person name="Diaz A."/>
            <person name="Albertini E."/>
            <person name="Caccamo M."/>
            <person name="Echenique V."/>
        </authorList>
    </citation>
    <scope>NUCLEOTIDE SEQUENCE [LARGE SCALE GENOMIC DNA]</scope>
    <source>
        <strain evidence="3">cv. Victoria</strain>
        <tissue evidence="2">Leaf</tissue>
    </source>
</reference>
<accession>A0A5J9VGQ6</accession>
<evidence type="ECO:0000313" key="3">
    <source>
        <dbReference type="Proteomes" id="UP000324897"/>
    </source>
</evidence>
<dbReference type="Proteomes" id="UP000324897">
    <property type="component" value="Unassembled WGS sequence"/>
</dbReference>
<keyword evidence="3" id="KW-1185">Reference proteome</keyword>
<name>A0A5J9VGQ6_9POAL</name>
<organism evidence="2 3">
    <name type="scientific">Eragrostis curvula</name>
    <name type="common">weeping love grass</name>
    <dbReference type="NCBI Taxonomy" id="38414"/>
    <lineage>
        <taxon>Eukaryota</taxon>
        <taxon>Viridiplantae</taxon>
        <taxon>Streptophyta</taxon>
        <taxon>Embryophyta</taxon>
        <taxon>Tracheophyta</taxon>
        <taxon>Spermatophyta</taxon>
        <taxon>Magnoliopsida</taxon>
        <taxon>Liliopsida</taxon>
        <taxon>Poales</taxon>
        <taxon>Poaceae</taxon>
        <taxon>PACMAD clade</taxon>
        <taxon>Chloridoideae</taxon>
        <taxon>Eragrostideae</taxon>
        <taxon>Eragrostidinae</taxon>
        <taxon>Eragrostis</taxon>
    </lineage>
</organism>
<dbReference type="Gramene" id="TVU34647">
    <property type="protein sequence ID" value="TVU34647"/>
    <property type="gene ID" value="EJB05_16490"/>
</dbReference>
<feature type="region of interest" description="Disordered" evidence="1">
    <location>
        <begin position="1"/>
        <end position="42"/>
    </location>
</feature>
<proteinExistence type="predicted"/>
<dbReference type="AlphaFoldDB" id="A0A5J9VGQ6"/>
<gene>
    <name evidence="2" type="ORF">EJB05_16490</name>
</gene>
<protein>
    <submittedName>
        <fullName evidence="2">Uncharacterized protein</fullName>
    </submittedName>
</protein>
<evidence type="ECO:0000256" key="1">
    <source>
        <dbReference type="SAM" id="MobiDB-lite"/>
    </source>
</evidence>
<sequence length="120" mass="13181">MARWRWLAAVAASSRSRDGERTTKGRRRPPPKDARPITSSDPCASIGTAPLVMLVLSKTSESCVYKRLSREQLLASVCLQGAQPNAWAHYAKQDIGAEKSRRVNVAALKNEQSLSRCGFP</sequence>
<evidence type="ECO:0000313" key="2">
    <source>
        <dbReference type="EMBL" id="TVU34647.1"/>
    </source>
</evidence>